<protein>
    <submittedName>
        <fullName evidence="10">Murein L,D-transpeptidase YafK</fullName>
    </submittedName>
</protein>
<evidence type="ECO:0000256" key="2">
    <source>
        <dbReference type="ARBA" id="ARBA00005992"/>
    </source>
</evidence>
<feature type="active site" description="Nucleophile" evidence="7">
    <location>
        <position position="201"/>
    </location>
</feature>
<feature type="region of interest" description="Disordered" evidence="8">
    <location>
        <begin position="1"/>
        <end position="20"/>
    </location>
</feature>
<evidence type="ECO:0000256" key="6">
    <source>
        <dbReference type="ARBA" id="ARBA00023316"/>
    </source>
</evidence>
<evidence type="ECO:0000256" key="7">
    <source>
        <dbReference type="PROSITE-ProRule" id="PRU01373"/>
    </source>
</evidence>
<dbReference type="GO" id="GO:0071555">
    <property type="term" value="P:cell wall organization"/>
    <property type="evidence" value="ECO:0007669"/>
    <property type="project" value="UniProtKB-UniRule"/>
</dbReference>
<keyword evidence="4 7" id="KW-0133">Cell shape</keyword>
<dbReference type="GO" id="GO:0009252">
    <property type="term" value="P:peptidoglycan biosynthetic process"/>
    <property type="evidence" value="ECO:0007669"/>
    <property type="project" value="UniProtKB-UniPathway"/>
</dbReference>
<dbReference type="Proteomes" id="UP000254925">
    <property type="component" value="Unassembled WGS sequence"/>
</dbReference>
<dbReference type="CDD" id="cd16913">
    <property type="entry name" value="YkuD_like"/>
    <property type="match status" value="1"/>
</dbReference>
<keyword evidence="6 7" id="KW-0961">Cell wall biogenesis/degradation</keyword>
<feature type="region of interest" description="Disordered" evidence="8">
    <location>
        <begin position="371"/>
        <end position="393"/>
    </location>
</feature>
<dbReference type="InterPro" id="IPR038063">
    <property type="entry name" value="Transpep_catalytic_dom"/>
</dbReference>
<organism evidence="10 11">
    <name type="scientific">Microvirga subterranea</name>
    <dbReference type="NCBI Taxonomy" id="186651"/>
    <lineage>
        <taxon>Bacteria</taxon>
        <taxon>Pseudomonadati</taxon>
        <taxon>Pseudomonadota</taxon>
        <taxon>Alphaproteobacteria</taxon>
        <taxon>Hyphomicrobiales</taxon>
        <taxon>Methylobacteriaceae</taxon>
        <taxon>Microvirga</taxon>
    </lineage>
</organism>
<keyword evidence="11" id="KW-1185">Reference proteome</keyword>
<proteinExistence type="inferred from homology"/>
<dbReference type="AlphaFoldDB" id="A0A370HRB8"/>
<comment type="pathway">
    <text evidence="1 7">Cell wall biogenesis; peptidoglycan biosynthesis.</text>
</comment>
<dbReference type="GO" id="GO:0016740">
    <property type="term" value="F:transferase activity"/>
    <property type="evidence" value="ECO:0007669"/>
    <property type="project" value="UniProtKB-KW"/>
</dbReference>
<reference evidence="10 11" key="1">
    <citation type="submission" date="2018-07" db="EMBL/GenBank/DDBJ databases">
        <title>Genomic Encyclopedia of Type Strains, Phase IV (KMG-IV): sequencing the most valuable type-strain genomes for metagenomic binning, comparative biology and taxonomic classification.</title>
        <authorList>
            <person name="Goeker M."/>
        </authorList>
    </citation>
    <scope>NUCLEOTIDE SEQUENCE [LARGE SCALE GENOMIC DNA]</scope>
    <source>
        <strain evidence="10 11">DSM 14364</strain>
    </source>
</reference>
<gene>
    <name evidence="10" type="ORF">DES45_102471</name>
</gene>
<comment type="similarity">
    <text evidence="2">Belongs to the YkuD family.</text>
</comment>
<evidence type="ECO:0000256" key="4">
    <source>
        <dbReference type="ARBA" id="ARBA00022960"/>
    </source>
</evidence>
<dbReference type="EMBL" id="QQBB01000002">
    <property type="protein sequence ID" value="RDI61077.1"/>
    <property type="molecule type" value="Genomic_DNA"/>
</dbReference>
<dbReference type="SUPFAM" id="SSF141523">
    <property type="entry name" value="L,D-transpeptidase catalytic domain-like"/>
    <property type="match status" value="1"/>
</dbReference>
<feature type="region of interest" description="Disordered" evidence="8">
    <location>
        <begin position="450"/>
        <end position="470"/>
    </location>
</feature>
<evidence type="ECO:0000313" key="11">
    <source>
        <dbReference type="Proteomes" id="UP000254925"/>
    </source>
</evidence>
<name>A0A370HRB8_9HYPH</name>
<dbReference type="GO" id="GO:0004180">
    <property type="term" value="F:carboxypeptidase activity"/>
    <property type="evidence" value="ECO:0007669"/>
    <property type="project" value="UniProtKB-ARBA"/>
</dbReference>
<keyword evidence="3" id="KW-0808">Transferase</keyword>
<sequence length="470" mass="50915">MPDPSASMFRVSNGLSQSSATGGPAPLLVLSIPGVRNDRKSLVTSMLRCARLLLPPLVMAVGVMGQAVQAQSGAYPKHEAPIPASTIAQMREKSTSSAEPMLIRVYKKEAELEVWKRSASGRYIRLKTFPICRWSGQLGPKRKEGDRQTPEGFYTITPSQMNPRSKHYLSFDTGFPNAYDRAHGATGSALMVHGTCSSAGCYAMTDAGISEIYALMREAFRGGQKAVQLQAYPFRMTAENLVRHRLDPNIAFWRQLKEGSDRFEATGEEIAAGVSAGRYSFQPARSPEREAAVQAYRALEEDHLAVLLEEGRPAIRTSYEDGGQHPSFTALWRRGVSLGDVSRPEALAYAGLERVITPARPMQPVCLWTSSCPPSTKQASSVSSSAPDEPTLQPVPAEGPAVWVPDLPSLLTAAPIRDTTMGSDHNRPVIPGAHPIVPAYVMKTAWANAGSGSSDLGDQTRSLSSNRQLH</sequence>
<evidence type="ECO:0000313" key="10">
    <source>
        <dbReference type="EMBL" id="RDI61077.1"/>
    </source>
</evidence>
<dbReference type="Pfam" id="PF03734">
    <property type="entry name" value="YkuD"/>
    <property type="match status" value="1"/>
</dbReference>
<evidence type="ECO:0000256" key="3">
    <source>
        <dbReference type="ARBA" id="ARBA00022679"/>
    </source>
</evidence>
<keyword evidence="5 7" id="KW-0573">Peptidoglycan synthesis</keyword>
<dbReference type="UniPathway" id="UPA00219"/>
<dbReference type="GO" id="GO:0008360">
    <property type="term" value="P:regulation of cell shape"/>
    <property type="evidence" value="ECO:0007669"/>
    <property type="project" value="UniProtKB-UniRule"/>
</dbReference>
<accession>A0A370HRB8</accession>
<evidence type="ECO:0000259" key="9">
    <source>
        <dbReference type="PROSITE" id="PS52029"/>
    </source>
</evidence>
<dbReference type="PROSITE" id="PS52029">
    <property type="entry name" value="LD_TPASE"/>
    <property type="match status" value="1"/>
</dbReference>
<dbReference type="PANTHER" id="PTHR36699">
    <property type="entry name" value="LD-TRANSPEPTIDASE"/>
    <property type="match status" value="1"/>
</dbReference>
<comment type="caution">
    <text evidence="10">The sequence shown here is derived from an EMBL/GenBank/DDBJ whole genome shotgun (WGS) entry which is preliminary data.</text>
</comment>
<dbReference type="InterPro" id="IPR005490">
    <property type="entry name" value="LD_TPept_cat_dom"/>
</dbReference>
<feature type="domain" description="L,D-TPase catalytic" evidence="9">
    <location>
        <begin position="101"/>
        <end position="232"/>
    </location>
</feature>
<feature type="active site" description="Proton donor/acceptor" evidence="7">
    <location>
        <position position="193"/>
    </location>
</feature>
<evidence type="ECO:0000256" key="1">
    <source>
        <dbReference type="ARBA" id="ARBA00004752"/>
    </source>
</evidence>
<evidence type="ECO:0000256" key="8">
    <source>
        <dbReference type="SAM" id="MobiDB-lite"/>
    </source>
</evidence>
<dbReference type="PANTHER" id="PTHR36699:SF1">
    <property type="entry name" value="L,D-TRANSPEPTIDASE YAFK-RELATED"/>
    <property type="match status" value="1"/>
</dbReference>
<evidence type="ECO:0000256" key="5">
    <source>
        <dbReference type="ARBA" id="ARBA00022984"/>
    </source>
</evidence>